<dbReference type="Proteomes" id="UP000554286">
    <property type="component" value="Unassembled WGS sequence"/>
</dbReference>
<evidence type="ECO:0000256" key="13">
    <source>
        <dbReference type="SAM" id="MobiDB-lite"/>
    </source>
</evidence>
<proteinExistence type="inferred from homology"/>
<dbReference type="AlphaFoldDB" id="A0A7W6REE3"/>
<feature type="transmembrane region" description="Helical" evidence="12">
    <location>
        <begin position="193"/>
        <end position="217"/>
    </location>
</feature>
<comment type="similarity">
    <text evidence="12">Belongs to the SecD/SecF family. SecF subfamily.</text>
</comment>
<keyword evidence="2 12" id="KW-0813">Transport</keyword>
<evidence type="ECO:0000256" key="1">
    <source>
        <dbReference type="ARBA" id="ARBA00004651"/>
    </source>
</evidence>
<dbReference type="NCBIfam" id="TIGR00966">
    <property type="entry name" value="transloc_SecF"/>
    <property type="match status" value="1"/>
</dbReference>
<dbReference type="NCBIfam" id="TIGR00916">
    <property type="entry name" value="2A0604s01"/>
    <property type="match status" value="1"/>
</dbReference>
<evidence type="ECO:0000259" key="14">
    <source>
        <dbReference type="Pfam" id="PF02355"/>
    </source>
</evidence>
<dbReference type="PRINTS" id="PR01755">
    <property type="entry name" value="SECFTRNLCASE"/>
</dbReference>
<keyword evidence="5 12" id="KW-0653">Protein transport</keyword>
<feature type="compositionally biased region" description="Basic residues" evidence="13">
    <location>
        <begin position="367"/>
        <end position="381"/>
    </location>
</feature>
<feature type="transmembrane region" description="Helical" evidence="12">
    <location>
        <begin position="245"/>
        <end position="263"/>
    </location>
</feature>
<dbReference type="HAMAP" id="MF_01464_B">
    <property type="entry name" value="SecF_B"/>
    <property type="match status" value="1"/>
</dbReference>
<evidence type="ECO:0000256" key="9">
    <source>
        <dbReference type="ARBA" id="ARBA00059018"/>
    </source>
</evidence>
<evidence type="ECO:0000256" key="4">
    <source>
        <dbReference type="ARBA" id="ARBA00022692"/>
    </source>
</evidence>
<dbReference type="GO" id="GO:0006605">
    <property type="term" value="P:protein targeting"/>
    <property type="evidence" value="ECO:0007669"/>
    <property type="project" value="UniProtKB-UniRule"/>
</dbReference>
<evidence type="ECO:0000256" key="5">
    <source>
        <dbReference type="ARBA" id="ARBA00022927"/>
    </source>
</evidence>
<dbReference type="InterPro" id="IPR055344">
    <property type="entry name" value="SecD_SecF_C_bact"/>
</dbReference>
<reference evidence="15 16" key="1">
    <citation type="submission" date="2020-08" db="EMBL/GenBank/DDBJ databases">
        <title>Genome sequencing of Purple Non-Sulfur Bacteria from various extreme environments.</title>
        <authorList>
            <person name="Mayer M."/>
        </authorList>
    </citation>
    <scope>NUCLEOTIDE SEQUENCE [LARGE SCALE GENOMIC DNA]</scope>
    <source>
        <strain evidence="15 16">JA131</strain>
    </source>
</reference>
<comment type="caution">
    <text evidence="15">The sequence shown here is derived from an EMBL/GenBank/DDBJ whole genome shotgun (WGS) entry which is preliminary data.</text>
</comment>
<dbReference type="PANTHER" id="PTHR30081:SF8">
    <property type="entry name" value="PROTEIN TRANSLOCASE SUBUNIT SECF"/>
    <property type="match status" value="1"/>
</dbReference>
<feature type="transmembrane region" description="Helical" evidence="12">
    <location>
        <begin position="166"/>
        <end position="187"/>
    </location>
</feature>
<keyword evidence="6 12" id="KW-1133">Transmembrane helix</keyword>
<evidence type="ECO:0000256" key="11">
    <source>
        <dbReference type="ARBA" id="ARBA00061053"/>
    </source>
</evidence>
<dbReference type="InterPro" id="IPR022645">
    <property type="entry name" value="SecD/SecF_bac"/>
</dbReference>
<sequence>MPALINLIPVDTKIDFMKRRVPALILSVVLVLGAITSLAVQHLNFGIDFSGGILVEARMPEEPDMADLRARLNTLGLGAVSLTHIGDDARDVMIRVQQPDDTTEEQENAALEAIQGVLDAGVDYRRVELVGPKVGGELIEAGIWAVSLSILAIVLYIWFRFEWQFAIGAMVALIHDVVVTLGVFSVLRLEFDLTTVAALLTLAGYSINDTVVVYDRVREKLRKYKRMPLVDLLNLALNRTLSRTILTSITTLVAVVALLAFGGEVLRNFSAALAFGIIIGTYSTIYVAVPILVYFDLRREAIAGEDSEKEEATGGAASGSDTPAAPMIEGADGFVPSPEPEADDGDDSAPSGGTGARSATTRAGNAGKRKPKGRGSRGARR</sequence>
<comment type="subcellular location">
    <subcellularLocation>
        <location evidence="1 12">Cell membrane</location>
        <topology evidence="1 12">Multi-pass membrane protein</topology>
    </subcellularLocation>
</comment>
<dbReference type="GO" id="GO:0005886">
    <property type="term" value="C:plasma membrane"/>
    <property type="evidence" value="ECO:0007669"/>
    <property type="project" value="UniProtKB-SubCell"/>
</dbReference>
<dbReference type="InterPro" id="IPR005665">
    <property type="entry name" value="SecF_bac"/>
</dbReference>
<comment type="subunit">
    <text evidence="12">Forms a complex with SecD. Part of the essential Sec protein translocation apparatus which comprises SecA, SecYEG and auxiliary proteins SecDF-YajC and YidC.</text>
</comment>
<dbReference type="Pfam" id="PF07549">
    <property type="entry name" value="Sec_GG"/>
    <property type="match status" value="1"/>
</dbReference>
<feature type="region of interest" description="Disordered" evidence="13">
    <location>
        <begin position="305"/>
        <end position="381"/>
    </location>
</feature>
<evidence type="ECO:0000313" key="16">
    <source>
        <dbReference type="Proteomes" id="UP000554286"/>
    </source>
</evidence>
<keyword evidence="4 12" id="KW-0812">Transmembrane</keyword>
<evidence type="ECO:0000256" key="6">
    <source>
        <dbReference type="ARBA" id="ARBA00022989"/>
    </source>
</evidence>
<evidence type="ECO:0000256" key="3">
    <source>
        <dbReference type="ARBA" id="ARBA00022475"/>
    </source>
</evidence>
<dbReference type="GO" id="GO:0065002">
    <property type="term" value="P:intracellular protein transmembrane transport"/>
    <property type="evidence" value="ECO:0007669"/>
    <property type="project" value="UniProtKB-UniRule"/>
</dbReference>
<comment type="function">
    <text evidence="9 12">Part of the Sec protein translocase complex. Interacts with the SecYEG preprotein conducting channel. SecDF uses the proton motive force (PMF) to complete protein translocation after the ATP-dependent function of SecA.</text>
</comment>
<evidence type="ECO:0000256" key="12">
    <source>
        <dbReference type="HAMAP-Rule" id="MF_01464"/>
    </source>
</evidence>
<dbReference type="GO" id="GO:0015450">
    <property type="term" value="F:protein-transporting ATPase activity"/>
    <property type="evidence" value="ECO:0007669"/>
    <property type="project" value="InterPro"/>
</dbReference>
<evidence type="ECO:0000256" key="7">
    <source>
        <dbReference type="ARBA" id="ARBA00023010"/>
    </source>
</evidence>
<feature type="transmembrane region" description="Helical" evidence="12">
    <location>
        <begin position="21"/>
        <end position="40"/>
    </location>
</feature>
<protein>
    <recommendedName>
        <fullName evidence="12">Protein-export membrane protein SecF</fullName>
    </recommendedName>
</protein>
<keyword evidence="8 12" id="KW-0472">Membrane</keyword>
<name>A0A7W6REE3_9PROT</name>
<dbReference type="InterPro" id="IPR022813">
    <property type="entry name" value="SecD/SecF_arch_bac"/>
</dbReference>
<dbReference type="InterPro" id="IPR048634">
    <property type="entry name" value="SecD_SecF_C"/>
</dbReference>
<evidence type="ECO:0000256" key="8">
    <source>
        <dbReference type="ARBA" id="ARBA00023136"/>
    </source>
</evidence>
<keyword evidence="7 12" id="KW-0811">Translocation</keyword>
<accession>A0A7W6REE3</accession>
<dbReference type="EMBL" id="JACIGK010000018">
    <property type="protein sequence ID" value="MBB4266820.1"/>
    <property type="molecule type" value="Genomic_DNA"/>
</dbReference>
<organism evidence="15 16">
    <name type="scientific">Roseospira visakhapatnamensis</name>
    <dbReference type="NCBI Taxonomy" id="390880"/>
    <lineage>
        <taxon>Bacteria</taxon>
        <taxon>Pseudomonadati</taxon>
        <taxon>Pseudomonadota</taxon>
        <taxon>Alphaproteobacteria</taxon>
        <taxon>Rhodospirillales</taxon>
        <taxon>Rhodospirillaceae</taxon>
        <taxon>Roseospira</taxon>
    </lineage>
</organism>
<dbReference type="RefSeq" id="WP_184045615.1">
    <property type="nucleotide sequence ID" value="NZ_JACIGK010000018.1"/>
</dbReference>
<keyword evidence="16" id="KW-1185">Reference proteome</keyword>
<dbReference type="Pfam" id="PF02355">
    <property type="entry name" value="SecD_SecF_C"/>
    <property type="match status" value="1"/>
</dbReference>
<evidence type="ECO:0000256" key="2">
    <source>
        <dbReference type="ARBA" id="ARBA00022448"/>
    </source>
</evidence>
<evidence type="ECO:0000313" key="15">
    <source>
        <dbReference type="EMBL" id="MBB4266820.1"/>
    </source>
</evidence>
<feature type="transmembrane region" description="Helical" evidence="12">
    <location>
        <begin position="269"/>
        <end position="295"/>
    </location>
</feature>
<comment type="similarity">
    <text evidence="10">In the C-terminal section; belongs to the SecD/SecF family. SecF subfamily.</text>
</comment>
<dbReference type="PANTHER" id="PTHR30081">
    <property type="entry name" value="PROTEIN-EXPORT MEMBRANE PROTEIN SEC"/>
    <property type="match status" value="1"/>
</dbReference>
<dbReference type="GO" id="GO:0043952">
    <property type="term" value="P:protein transport by the Sec complex"/>
    <property type="evidence" value="ECO:0007669"/>
    <property type="project" value="UniProtKB-UniRule"/>
</dbReference>
<feature type="domain" description="Protein export membrane protein SecD/SecF C-terminal" evidence="14">
    <location>
        <begin position="121"/>
        <end position="295"/>
    </location>
</feature>
<feature type="transmembrane region" description="Helical" evidence="12">
    <location>
        <begin position="141"/>
        <end position="159"/>
    </location>
</feature>
<dbReference type="FunFam" id="1.20.1640.10:FF:000024">
    <property type="entry name" value="Multifunctional fusion protein"/>
    <property type="match status" value="1"/>
</dbReference>
<dbReference type="InterPro" id="IPR022646">
    <property type="entry name" value="SecD/SecF_CS"/>
</dbReference>
<evidence type="ECO:0000256" key="10">
    <source>
        <dbReference type="ARBA" id="ARBA00060856"/>
    </source>
</evidence>
<dbReference type="SUPFAM" id="SSF82866">
    <property type="entry name" value="Multidrug efflux transporter AcrB transmembrane domain"/>
    <property type="match status" value="1"/>
</dbReference>
<comment type="similarity">
    <text evidence="11">In the N-terminal section; belongs to the SecD/SecF family. SecD subfamily.</text>
</comment>
<keyword evidence="3 12" id="KW-1003">Cell membrane</keyword>
<gene>
    <name evidence="12" type="primary">secF</name>
    <name evidence="15" type="ORF">GGD89_002456</name>
</gene>
<dbReference type="Gene3D" id="1.20.1640.10">
    <property type="entry name" value="Multidrug efflux transporter AcrB transmembrane domain"/>
    <property type="match status" value="1"/>
</dbReference>